<sequence length="413" mass="46589">MATFDINAKKDILNAGMAEHHGTVSGLHHGTFKKGEDELGNVSADKRPCTNAVLQEVSATKRARIDASNDGDRQEQGQGRSVILGVETGKVEKIDGNKLDQAEQKMGDTPRNREIKDLLLEIPAAIDPPPQIQLTTGNYTLVFFDIETTSGKSNAEICQLSAVHNNTEFNEYVMPSQPIPYVVSEKTHLTINNGFLCYRGNAVSTITIENCLKRFLIFLADIPNPVLVGHNILSFDCRYLVTSIKRCSLLEDFLSCVHGFIDTLPLYKSVYPEKKSHSQEFLVREFTSSNYNAHNAIEDVRALQKLFNCCNFPMKDKLEHSFTFNWIVEYRTCREKQNANKTTLSGLVRDKVLSERMAKKIADSGLTYHHLQLACAQGELDDLKFIFEDKSSGKVRVTKQKRIMETVYKHFNM</sequence>
<name>A0ABM0MLM0_SACKO</name>
<feature type="compositionally biased region" description="Basic and acidic residues" evidence="8">
    <location>
        <begin position="63"/>
        <end position="75"/>
    </location>
</feature>
<keyword evidence="3" id="KW-0479">Metal-binding</keyword>
<dbReference type="SMART" id="SM00479">
    <property type="entry name" value="EXOIII"/>
    <property type="match status" value="1"/>
</dbReference>
<evidence type="ECO:0000256" key="6">
    <source>
        <dbReference type="ARBA" id="ARBA00022842"/>
    </source>
</evidence>
<evidence type="ECO:0000256" key="4">
    <source>
        <dbReference type="ARBA" id="ARBA00022801"/>
    </source>
</evidence>
<keyword evidence="5" id="KW-0269">Exonuclease</keyword>
<dbReference type="SUPFAM" id="SSF53098">
    <property type="entry name" value="Ribonuclease H-like"/>
    <property type="match status" value="1"/>
</dbReference>
<evidence type="ECO:0000256" key="7">
    <source>
        <dbReference type="ARBA" id="ARBA00025769"/>
    </source>
</evidence>
<dbReference type="InterPro" id="IPR040393">
    <property type="entry name" value="TREX1/2"/>
</dbReference>
<evidence type="ECO:0000256" key="2">
    <source>
        <dbReference type="ARBA" id="ARBA00022722"/>
    </source>
</evidence>
<keyword evidence="2" id="KW-0540">Nuclease</keyword>
<proteinExistence type="inferred from homology"/>
<dbReference type="InterPro" id="IPR013520">
    <property type="entry name" value="Ribonucl_H"/>
</dbReference>
<evidence type="ECO:0000256" key="3">
    <source>
        <dbReference type="ARBA" id="ARBA00022723"/>
    </source>
</evidence>
<dbReference type="Pfam" id="PF25244">
    <property type="entry name" value="PML_C"/>
    <property type="match status" value="1"/>
</dbReference>
<evidence type="ECO:0000256" key="5">
    <source>
        <dbReference type="ARBA" id="ARBA00022839"/>
    </source>
</evidence>
<accession>A0ABM0MLM0</accession>
<dbReference type="InterPro" id="IPR012337">
    <property type="entry name" value="RNaseH-like_sf"/>
</dbReference>
<protein>
    <submittedName>
        <fullName evidence="11">Uncharacterized protein LOC102806106</fullName>
    </submittedName>
</protein>
<keyword evidence="6" id="KW-0460">Magnesium</keyword>
<dbReference type="PANTHER" id="PTHR13058:SF22">
    <property type="entry name" value="EXODEOXYRIBONUCLEASE III"/>
    <property type="match status" value="1"/>
</dbReference>
<dbReference type="Proteomes" id="UP000694865">
    <property type="component" value="Unplaced"/>
</dbReference>
<gene>
    <name evidence="11" type="primary">LOC102806106</name>
</gene>
<comment type="cofactor">
    <cofactor evidence="1">
        <name>Mg(2+)</name>
        <dbReference type="ChEBI" id="CHEBI:18420"/>
    </cofactor>
</comment>
<keyword evidence="4" id="KW-0378">Hydrolase</keyword>
<dbReference type="RefSeq" id="XP_006820911.1">
    <property type="nucleotide sequence ID" value="XM_006820848.1"/>
</dbReference>
<reference evidence="11" key="1">
    <citation type="submission" date="2025-08" db="UniProtKB">
        <authorList>
            <consortium name="RefSeq"/>
        </authorList>
    </citation>
    <scope>IDENTIFICATION</scope>
    <source>
        <tissue evidence="11">Testes</tissue>
    </source>
</reference>
<organism evidence="10 11">
    <name type="scientific">Saccoglossus kowalevskii</name>
    <name type="common">Acorn worm</name>
    <dbReference type="NCBI Taxonomy" id="10224"/>
    <lineage>
        <taxon>Eukaryota</taxon>
        <taxon>Metazoa</taxon>
        <taxon>Hemichordata</taxon>
        <taxon>Enteropneusta</taxon>
        <taxon>Harrimaniidae</taxon>
        <taxon>Saccoglossus</taxon>
    </lineage>
</organism>
<dbReference type="Pfam" id="PF00929">
    <property type="entry name" value="RNase_T"/>
    <property type="match status" value="1"/>
</dbReference>
<evidence type="ECO:0000256" key="1">
    <source>
        <dbReference type="ARBA" id="ARBA00001946"/>
    </source>
</evidence>
<keyword evidence="10" id="KW-1185">Reference proteome</keyword>
<dbReference type="GeneID" id="102806106"/>
<dbReference type="Gene3D" id="3.30.420.10">
    <property type="entry name" value="Ribonuclease H-like superfamily/Ribonuclease H"/>
    <property type="match status" value="1"/>
</dbReference>
<evidence type="ECO:0000259" key="9">
    <source>
        <dbReference type="SMART" id="SM00479"/>
    </source>
</evidence>
<feature type="region of interest" description="Disordered" evidence="8">
    <location>
        <begin position="61"/>
        <end position="81"/>
    </location>
</feature>
<dbReference type="InterPro" id="IPR036397">
    <property type="entry name" value="RNaseH_sf"/>
</dbReference>
<evidence type="ECO:0000313" key="10">
    <source>
        <dbReference type="Proteomes" id="UP000694865"/>
    </source>
</evidence>
<comment type="similarity">
    <text evidence="7">Belongs to the exonuclease superfamily. TREX family.</text>
</comment>
<evidence type="ECO:0000256" key="8">
    <source>
        <dbReference type="SAM" id="MobiDB-lite"/>
    </source>
</evidence>
<dbReference type="CDD" id="cd06127">
    <property type="entry name" value="DEDDh"/>
    <property type="match status" value="1"/>
</dbReference>
<dbReference type="PANTHER" id="PTHR13058">
    <property type="entry name" value="THREE PRIME REPAIR EXONUCLEASE 1, 2"/>
    <property type="match status" value="1"/>
</dbReference>
<evidence type="ECO:0000313" key="11">
    <source>
        <dbReference type="RefSeq" id="XP_006820911.1"/>
    </source>
</evidence>
<feature type="domain" description="Exonuclease" evidence="9">
    <location>
        <begin position="140"/>
        <end position="316"/>
    </location>
</feature>
<dbReference type="InterPro" id="IPR057617">
    <property type="entry name" value="PML_C"/>
</dbReference>